<dbReference type="SUPFAM" id="SSF56112">
    <property type="entry name" value="Protein kinase-like (PK-like)"/>
    <property type="match status" value="1"/>
</dbReference>
<evidence type="ECO:0000256" key="1">
    <source>
        <dbReference type="SAM" id="MobiDB-lite"/>
    </source>
</evidence>
<evidence type="ECO:0000313" key="3">
    <source>
        <dbReference type="EMBL" id="KAL1873021.1"/>
    </source>
</evidence>
<sequence length="610" mass="68233">MPPKRPKPSPKRVTPNVLRGIVMLPPNSSYRVEKPRLPAPRWSRNNQNRLVSRVPRRPNTGGYGDLEAFYHVERAGPDEVLPPPQTLWRQRYGDDHTVSYRPLWAEIAQNLVEPLRMRQDLGSDAGDKEGDVGVPYLFSFDENAPLDENGEPYVRWRPYEILANGGYGVVITYVNDALNFAADSIVENEDKKVAKFNYKGGDLVDIMQSVVSAATLTEMLMQDRRGSSKNSSRRSSGGRDSNDSNSSQGSYSHFQAPTPGMEKDVDVADTFRQETMILEILEMTGSPHVPTVWKLADPPQDGTLCTMEYIPGARTLNEQLDTDSNQKVPIRLVWEAVFCLSKALSVMAYGGEDPAPSHRVYGWNQIVHLDWSAANIFVQLNSPKHTCSHGPCFMVGDFGFALVVPNEAKPKDRFRRAQLQKVWHSVLNPELPEGDVVATRSFDEMYADPVTGHFSHKSNIFLMARVWNENLGGNQVGRIGIMRYLQDGLTPAEHIQLGLDLESQVPDDERLGEPLGAVVDDFGPELRGYLDVAESILQQPIAQNLSVRTATRRQRPRKKRRCSGWWGQASLGPVGSFSEFLTCDLTPALPEGKTRKLREKLLAQISPFVA</sequence>
<protein>
    <recommendedName>
        <fullName evidence="2">Protein kinase domain-containing protein</fullName>
    </recommendedName>
</protein>
<dbReference type="InterPro" id="IPR000719">
    <property type="entry name" value="Prot_kinase_dom"/>
</dbReference>
<evidence type="ECO:0000313" key="4">
    <source>
        <dbReference type="Proteomes" id="UP001583177"/>
    </source>
</evidence>
<organism evidence="3 4">
    <name type="scientific">Diaporthe australafricana</name>
    <dbReference type="NCBI Taxonomy" id="127596"/>
    <lineage>
        <taxon>Eukaryota</taxon>
        <taxon>Fungi</taxon>
        <taxon>Dikarya</taxon>
        <taxon>Ascomycota</taxon>
        <taxon>Pezizomycotina</taxon>
        <taxon>Sordariomycetes</taxon>
        <taxon>Sordariomycetidae</taxon>
        <taxon>Diaporthales</taxon>
        <taxon>Diaporthaceae</taxon>
        <taxon>Diaporthe</taxon>
    </lineage>
</organism>
<dbReference type="PROSITE" id="PS50011">
    <property type="entry name" value="PROTEIN_KINASE_DOM"/>
    <property type="match status" value="1"/>
</dbReference>
<gene>
    <name evidence="3" type="ORF">Daus18300_004162</name>
</gene>
<feature type="domain" description="Protein kinase" evidence="2">
    <location>
        <begin position="156"/>
        <end position="566"/>
    </location>
</feature>
<feature type="compositionally biased region" description="Low complexity" evidence="1">
    <location>
        <begin position="228"/>
        <end position="252"/>
    </location>
</feature>
<dbReference type="InterPro" id="IPR011009">
    <property type="entry name" value="Kinase-like_dom_sf"/>
</dbReference>
<name>A0ABR3XAM7_9PEZI</name>
<dbReference type="Proteomes" id="UP001583177">
    <property type="component" value="Unassembled WGS sequence"/>
</dbReference>
<comment type="caution">
    <text evidence="3">The sequence shown here is derived from an EMBL/GenBank/DDBJ whole genome shotgun (WGS) entry which is preliminary data.</text>
</comment>
<accession>A0ABR3XAM7</accession>
<feature type="region of interest" description="Disordered" evidence="1">
    <location>
        <begin position="221"/>
        <end position="262"/>
    </location>
</feature>
<dbReference type="EMBL" id="JAWRVE010000027">
    <property type="protein sequence ID" value="KAL1873021.1"/>
    <property type="molecule type" value="Genomic_DNA"/>
</dbReference>
<keyword evidence="4" id="KW-1185">Reference proteome</keyword>
<reference evidence="3 4" key="1">
    <citation type="journal article" date="2024" name="IMA Fungus">
        <title>IMA Genome - F19 : A genome assembly and annotation guide to empower mycologists, including annotated draft genome sequences of Ceratocystis pirilliformis, Diaporthe australafricana, Fusarium ophioides, Paecilomyces lecythidis, and Sporothrix stenoceras.</title>
        <authorList>
            <person name="Aylward J."/>
            <person name="Wilson A.M."/>
            <person name="Visagie C.M."/>
            <person name="Spraker J."/>
            <person name="Barnes I."/>
            <person name="Buitendag C."/>
            <person name="Ceriani C."/>
            <person name="Del Mar Angel L."/>
            <person name="du Plessis D."/>
            <person name="Fuchs T."/>
            <person name="Gasser K."/>
            <person name="Kramer D."/>
            <person name="Li W."/>
            <person name="Munsamy K."/>
            <person name="Piso A."/>
            <person name="Price J.L."/>
            <person name="Sonnekus B."/>
            <person name="Thomas C."/>
            <person name="van der Nest A."/>
            <person name="van Dijk A."/>
            <person name="van Heerden A."/>
            <person name="van Vuuren N."/>
            <person name="Yilmaz N."/>
            <person name="Duong T.A."/>
            <person name="van der Merwe N.A."/>
            <person name="Wingfield M.J."/>
            <person name="Wingfield B.D."/>
        </authorList>
    </citation>
    <scope>NUCLEOTIDE SEQUENCE [LARGE SCALE GENOMIC DNA]</scope>
    <source>
        <strain evidence="3 4">CMW 18300</strain>
    </source>
</reference>
<proteinExistence type="predicted"/>
<evidence type="ECO:0000259" key="2">
    <source>
        <dbReference type="PROSITE" id="PS50011"/>
    </source>
</evidence>